<dbReference type="Pfam" id="PF02559">
    <property type="entry name" value="CarD_TRCF_RID"/>
    <property type="match status" value="1"/>
</dbReference>
<dbReference type="GO" id="GO:0005524">
    <property type="term" value="F:ATP binding"/>
    <property type="evidence" value="ECO:0007669"/>
    <property type="project" value="UniProtKB-UniRule"/>
</dbReference>
<dbReference type="InterPro" id="IPR005118">
    <property type="entry name" value="TRCF_C"/>
</dbReference>
<dbReference type="InterPro" id="IPR036101">
    <property type="entry name" value="CarD-like/TRCF_RID_sf"/>
</dbReference>
<dbReference type="eggNOG" id="COG1197">
    <property type="taxonomic scope" value="Bacteria"/>
</dbReference>
<reference evidence="17 18" key="2">
    <citation type="submission" date="2011-11" db="EMBL/GenBank/DDBJ databases">
        <authorList>
            <consortium name="US DOE Joint Genome Institute"/>
            <person name="Lucas S."/>
            <person name="Han J."/>
            <person name="Lapidus A."/>
            <person name="Cheng J.-F."/>
            <person name="Goodwin L."/>
            <person name="Pitluck S."/>
            <person name="Peters L."/>
            <person name="Ovchinnikova G."/>
            <person name="Zhang X."/>
            <person name="Detter J.C."/>
            <person name="Han C."/>
            <person name="Tapia R."/>
            <person name="Land M."/>
            <person name="Hauser L."/>
            <person name="Kyrpides N."/>
            <person name="Ivanova N."/>
            <person name="Pagani I."/>
            <person name="Vogl K."/>
            <person name="Liu Z."/>
            <person name="Overmann J."/>
            <person name="Frigaard N.-U."/>
            <person name="Bryant D."/>
            <person name="Woyke T."/>
        </authorList>
    </citation>
    <scope>NUCLEOTIDE SEQUENCE [LARGE SCALE GENOMIC DNA]</scope>
    <source>
        <strain evidence="17 18">970</strain>
    </source>
</reference>
<proteinExistence type="inferred from homology"/>
<dbReference type="InterPro" id="IPR047112">
    <property type="entry name" value="RecG/Mfd"/>
</dbReference>
<dbReference type="GO" id="GO:0005737">
    <property type="term" value="C:cytoplasm"/>
    <property type="evidence" value="ECO:0007669"/>
    <property type="project" value="UniProtKB-SubCell"/>
</dbReference>
<dbReference type="Pfam" id="PF00270">
    <property type="entry name" value="DEAD"/>
    <property type="match status" value="1"/>
</dbReference>
<dbReference type="GO" id="GO:0016787">
    <property type="term" value="F:hydrolase activity"/>
    <property type="evidence" value="ECO:0007669"/>
    <property type="project" value="UniProtKB-KW"/>
</dbReference>
<dbReference type="STRING" id="631362.Thi970DRAFT_04697"/>
<dbReference type="CDD" id="cd17991">
    <property type="entry name" value="DEXHc_TRCF"/>
    <property type="match status" value="1"/>
</dbReference>
<dbReference type="GO" id="GO:0000716">
    <property type="term" value="P:transcription-coupled nucleotide-excision repair, DNA damage recognition"/>
    <property type="evidence" value="ECO:0007669"/>
    <property type="project" value="UniProtKB-UniRule"/>
</dbReference>
<dbReference type="Proteomes" id="UP000002964">
    <property type="component" value="Unassembled WGS sequence"/>
</dbReference>
<keyword evidence="6" id="KW-0347">Helicase</keyword>
<dbReference type="Pfam" id="PF17757">
    <property type="entry name" value="UvrB_inter"/>
    <property type="match status" value="1"/>
</dbReference>
<dbReference type="RefSeq" id="WP_009151418.1">
    <property type="nucleotide sequence ID" value="NZ_CP121471.1"/>
</dbReference>
<keyword evidence="3 13" id="KW-0547">Nucleotide-binding</keyword>
<keyword evidence="9 13" id="KW-0234">DNA repair</keyword>
<dbReference type="PANTHER" id="PTHR47964">
    <property type="entry name" value="ATP-DEPENDENT DNA HELICASE HOMOLOG RECG, CHLOROPLASTIC"/>
    <property type="match status" value="1"/>
</dbReference>
<keyword evidence="4 13" id="KW-0227">DNA damage</keyword>
<dbReference type="InterPro" id="IPR014001">
    <property type="entry name" value="Helicase_ATP-bd"/>
</dbReference>
<keyword evidence="5 13" id="KW-0378">Hydrolase</keyword>
<dbReference type="Gene3D" id="2.40.10.170">
    <property type="match status" value="1"/>
</dbReference>
<feature type="region of interest" description="Disordered" evidence="14">
    <location>
        <begin position="32"/>
        <end position="51"/>
    </location>
</feature>
<name>H8Z866_9GAMM</name>
<dbReference type="SMART" id="SM00490">
    <property type="entry name" value="HELICc"/>
    <property type="match status" value="1"/>
</dbReference>
<dbReference type="SUPFAM" id="SSF143517">
    <property type="entry name" value="TRCF domain-like"/>
    <property type="match status" value="1"/>
</dbReference>
<evidence type="ECO:0000256" key="1">
    <source>
        <dbReference type="ARBA" id="ARBA00004496"/>
    </source>
</evidence>
<reference evidence="18" key="1">
    <citation type="submission" date="2011-06" db="EMBL/GenBank/DDBJ databases">
        <authorList>
            <consortium name="US DOE Joint Genome Institute (JGI-PGF)"/>
            <person name="Lucas S."/>
            <person name="Han J."/>
            <person name="Lapidus A."/>
            <person name="Cheng J.-F."/>
            <person name="Goodwin L."/>
            <person name="Pitluck S."/>
            <person name="Peters L."/>
            <person name="Land M.L."/>
            <person name="Hauser L."/>
            <person name="Vogl K."/>
            <person name="Liu Z."/>
            <person name="Overmann J."/>
            <person name="Frigaard N.-U."/>
            <person name="Bryant D.A."/>
            <person name="Woyke T.J."/>
        </authorList>
    </citation>
    <scope>NUCLEOTIDE SEQUENCE [LARGE SCALE GENOMIC DNA]</scope>
    <source>
        <strain evidence="18">970</strain>
    </source>
</reference>
<evidence type="ECO:0000256" key="7">
    <source>
        <dbReference type="ARBA" id="ARBA00022840"/>
    </source>
</evidence>
<dbReference type="Gene3D" id="3.40.50.300">
    <property type="entry name" value="P-loop containing nucleotide triphosphate hydrolases"/>
    <property type="match status" value="2"/>
</dbReference>
<evidence type="ECO:0000256" key="2">
    <source>
        <dbReference type="ARBA" id="ARBA00022490"/>
    </source>
</evidence>
<dbReference type="Gene3D" id="3.40.50.11140">
    <property type="match status" value="1"/>
</dbReference>
<evidence type="ECO:0000256" key="14">
    <source>
        <dbReference type="SAM" id="MobiDB-lite"/>
    </source>
</evidence>
<evidence type="ECO:0000259" key="15">
    <source>
        <dbReference type="PROSITE" id="PS51192"/>
    </source>
</evidence>
<comment type="similarity">
    <text evidence="11 13">In the C-terminal section; belongs to the helicase family. RecG subfamily.</text>
</comment>
<accession>H8Z866</accession>
<dbReference type="EMBL" id="JH603170">
    <property type="protein sequence ID" value="EIC21015.1"/>
    <property type="molecule type" value="Genomic_DNA"/>
</dbReference>
<keyword evidence="18" id="KW-1185">Reference proteome</keyword>
<dbReference type="InterPro" id="IPR011545">
    <property type="entry name" value="DEAD/DEAH_box_helicase_dom"/>
</dbReference>
<dbReference type="SUPFAM" id="SSF52540">
    <property type="entry name" value="P-loop containing nucleoside triphosphate hydrolases"/>
    <property type="match status" value="4"/>
</dbReference>
<dbReference type="InterPro" id="IPR048635">
    <property type="entry name" value="MFD_D3"/>
</dbReference>
<dbReference type="InterPro" id="IPR001650">
    <property type="entry name" value="Helicase_C-like"/>
</dbReference>
<dbReference type="SMART" id="SM00982">
    <property type="entry name" value="TRCF"/>
    <property type="match status" value="1"/>
</dbReference>
<dbReference type="Pfam" id="PF21132">
    <property type="entry name" value="MFD_D3"/>
    <property type="match status" value="1"/>
</dbReference>
<dbReference type="SUPFAM" id="SSF141259">
    <property type="entry name" value="CarD-like"/>
    <property type="match status" value="1"/>
</dbReference>
<keyword evidence="8 13" id="KW-0238">DNA-binding</keyword>
<keyword evidence="2 13" id="KW-0963">Cytoplasm</keyword>
<evidence type="ECO:0000256" key="4">
    <source>
        <dbReference type="ARBA" id="ARBA00022763"/>
    </source>
</evidence>
<dbReference type="InterPro" id="IPR003711">
    <property type="entry name" value="CarD-like/TRCF_RID"/>
</dbReference>
<evidence type="ECO:0000259" key="16">
    <source>
        <dbReference type="PROSITE" id="PS51194"/>
    </source>
</evidence>
<dbReference type="Gene3D" id="3.30.2060.10">
    <property type="entry name" value="Penicillin-binding protein 1b domain"/>
    <property type="match status" value="1"/>
</dbReference>
<sequence length="1213" mass="134587">MQGQPGCAKMPRSKLARLPSLMPAALSDLSDSSGDLALEESPAASPLRPPLPRPPVERLLWGRLYGAAAALSIASTASQSDGPLLVVVPDMTTANRLHAELPFFLGQQAEQLPVWRFPDWETLPYDLFSPLPELVSERLLTLYRLPQLERGVLLAPVGTLMQRLPPRHYVESQALVLAIGDRLDLDQTRQRLTDAGYQCVSQVIAHGEFAVRGALLDIFPMGQTEPLRIDLFDDEIESIRTFDPDSQRSIAKLESVRMLPAREFPFTEEAISAFRQRYRASIDSDPRASMIYREVSEGRLPGGIEYYLPLFFDETATLFDYLPEHTLAFESAEVRESAATFIDTIAARYEQRCHDVERPILPPRQLYLDADELAGKLNAMPGVCWQTTEVAQRRKGYSQVVNFATAGLPPLQIQARAAEPAAALKAFVNEPGRRVLFVAESGGRRELLRDHLHGFGIQPAAVGDWAAFVSGQGPIAITVAPIEQPLLLEAVPDGGLPAGDAQQSHRLALITETQLYGERVRQERRRRKQGPDGDAVVRNLTELHPGAPVVHEDHGVGRFLGLQTLEFGGNKAEFLALEYSGGDKLYVPVSSLHLIARYTGSSPESAPLHKLGSDHWDRVKRKAAQKARDVAAELLDIYARRAARLGHAFGNPSAEYRDFAAAFEFEETPDQERAIESILADMADPKPMDRVVCGDVGFGKTEVAMRAAFVAANGGRQVAVLVPTTLLAQQHYQNFADRFADWPIRVESLSRFRSAKEVKTIIDGLAAGTVDIVVGTHKLLQPSIKFKNLGLAIIDEEHRFGVRHKEQLKSLRAEVDILTLTATPIPRTLNMSMAGLRDLSIIATPPVERHPIKTFTSAWNDSLIQEACQREINRGGQIYFLHNEVETIENMAQKIEALVPDARVQVAHGQMREKELERVMRDFYHRRFNLLVCTTIIESGIDVPSANTILINRADKLGLAQLHQLRGRVGRSHHRAYAYLITPPAKTMTADAKKRLEAIESLEDLGAGFTLATHDLEIRGAGELLGEEQSGQIHEVGFTLYMDLLERAVQALKAGRTPELDRPLDHGAEIDLGLPALLPDDYLPDIHTRLITYKRIASAADTNELKELKVEMIDRFGLLPEPAKNLFTITELKLKVQPHGIRKIEAGPKGGRILFGEEPKIDHMRLVQLIQSRPKEFKLDQAAGALRFYRDMPEGDKRAAQVDSILGQLTGKS</sequence>
<dbReference type="Pfam" id="PF00271">
    <property type="entry name" value="Helicase_C"/>
    <property type="match status" value="1"/>
</dbReference>
<evidence type="ECO:0000256" key="9">
    <source>
        <dbReference type="ARBA" id="ARBA00023204"/>
    </source>
</evidence>
<dbReference type="AlphaFoldDB" id="H8Z866"/>
<dbReference type="Pfam" id="PF03461">
    <property type="entry name" value="TRCF"/>
    <property type="match status" value="1"/>
</dbReference>
<comment type="function">
    <text evidence="13">Couples transcription and DNA repair by recognizing RNA polymerase (RNAP) stalled at DNA lesions. Mediates ATP-dependent release of RNAP and its truncated transcript from the DNA, and recruitment of nucleotide excision repair machinery to the damaged site.</text>
</comment>
<protein>
    <recommendedName>
        <fullName evidence="12 13">Transcription-repair-coupling factor</fullName>
        <shortName evidence="13">TRCF</shortName>
        <ecNumber evidence="13">3.6.4.-</ecNumber>
    </recommendedName>
</protein>
<evidence type="ECO:0000313" key="18">
    <source>
        <dbReference type="Proteomes" id="UP000002964"/>
    </source>
</evidence>
<dbReference type="Gene3D" id="3.90.1150.50">
    <property type="entry name" value="Transcription-repair-coupling factor, D7 domain"/>
    <property type="match status" value="1"/>
</dbReference>
<evidence type="ECO:0000313" key="17">
    <source>
        <dbReference type="EMBL" id="EIC21015.1"/>
    </source>
</evidence>
<dbReference type="PROSITE" id="PS51194">
    <property type="entry name" value="HELICASE_CTER"/>
    <property type="match status" value="1"/>
</dbReference>
<comment type="subcellular location">
    <subcellularLocation>
        <location evidence="1 13">Cytoplasm</location>
    </subcellularLocation>
</comment>
<dbReference type="InterPro" id="IPR041471">
    <property type="entry name" value="UvrB_inter"/>
</dbReference>
<evidence type="ECO:0000256" key="11">
    <source>
        <dbReference type="ARBA" id="ARBA00061399"/>
    </source>
</evidence>
<dbReference type="SMART" id="SM01058">
    <property type="entry name" value="CarD_TRCF"/>
    <property type="match status" value="1"/>
</dbReference>
<dbReference type="HOGENOM" id="CLU_005122_0_1_6"/>
<feature type="domain" description="Helicase ATP-binding" evidence="15">
    <location>
        <begin position="681"/>
        <end position="842"/>
    </location>
</feature>
<evidence type="ECO:0000256" key="3">
    <source>
        <dbReference type="ARBA" id="ARBA00022741"/>
    </source>
</evidence>
<feature type="compositionally biased region" description="Low complexity" evidence="14">
    <location>
        <begin position="32"/>
        <end position="46"/>
    </location>
</feature>
<dbReference type="NCBIfam" id="NF007966">
    <property type="entry name" value="PRK10689.1"/>
    <property type="match status" value="1"/>
</dbReference>
<dbReference type="InterPro" id="IPR027417">
    <property type="entry name" value="P-loop_NTPase"/>
</dbReference>
<dbReference type="FunFam" id="3.40.50.300:FF:000546">
    <property type="entry name" value="Transcription-repair-coupling factor"/>
    <property type="match status" value="1"/>
</dbReference>
<evidence type="ECO:0000256" key="8">
    <source>
        <dbReference type="ARBA" id="ARBA00023125"/>
    </source>
</evidence>
<dbReference type="NCBIfam" id="TIGR00580">
    <property type="entry name" value="mfd"/>
    <property type="match status" value="1"/>
</dbReference>
<dbReference type="InterPro" id="IPR004576">
    <property type="entry name" value="Mfd"/>
</dbReference>
<evidence type="ECO:0000256" key="10">
    <source>
        <dbReference type="ARBA" id="ARBA00061104"/>
    </source>
</evidence>
<dbReference type="PANTHER" id="PTHR47964:SF1">
    <property type="entry name" value="ATP-DEPENDENT DNA HELICASE HOMOLOG RECG, CHLOROPLASTIC"/>
    <property type="match status" value="1"/>
</dbReference>
<dbReference type="InterPro" id="IPR037235">
    <property type="entry name" value="TRCF-like_C_D7"/>
</dbReference>
<gene>
    <name evidence="13" type="primary">mfd</name>
    <name evidence="17" type="ORF">Thi970DRAFT_04697</name>
</gene>
<dbReference type="PROSITE" id="PS51192">
    <property type="entry name" value="HELICASE_ATP_BIND_1"/>
    <property type="match status" value="1"/>
</dbReference>
<dbReference type="SMART" id="SM00487">
    <property type="entry name" value="DEXDc"/>
    <property type="match status" value="1"/>
</dbReference>
<keyword evidence="7 13" id="KW-0067">ATP-binding</keyword>
<dbReference type="Gene3D" id="3.40.50.11180">
    <property type="match status" value="1"/>
</dbReference>
<dbReference type="EC" id="3.6.4.-" evidence="13"/>
<comment type="similarity">
    <text evidence="10 13">In the N-terminal section; belongs to the UvrB family.</text>
</comment>
<dbReference type="GO" id="GO:0003684">
    <property type="term" value="F:damaged DNA binding"/>
    <property type="evidence" value="ECO:0007669"/>
    <property type="project" value="InterPro"/>
</dbReference>
<evidence type="ECO:0000256" key="13">
    <source>
        <dbReference type="HAMAP-Rule" id="MF_00969"/>
    </source>
</evidence>
<evidence type="ECO:0000256" key="6">
    <source>
        <dbReference type="ARBA" id="ARBA00022806"/>
    </source>
</evidence>
<feature type="domain" description="Helicase C-terminal" evidence="16">
    <location>
        <begin position="859"/>
        <end position="1017"/>
    </location>
</feature>
<dbReference type="HAMAP" id="MF_00969">
    <property type="entry name" value="TRCF"/>
    <property type="match status" value="1"/>
</dbReference>
<evidence type="ECO:0000256" key="12">
    <source>
        <dbReference type="ARBA" id="ARBA00070128"/>
    </source>
</evidence>
<dbReference type="GO" id="GO:0006355">
    <property type="term" value="P:regulation of DNA-templated transcription"/>
    <property type="evidence" value="ECO:0007669"/>
    <property type="project" value="UniProtKB-UniRule"/>
</dbReference>
<organism evidence="17 18">
    <name type="scientific">Thiorhodovibrio frisius</name>
    <dbReference type="NCBI Taxonomy" id="631362"/>
    <lineage>
        <taxon>Bacteria</taxon>
        <taxon>Pseudomonadati</taxon>
        <taxon>Pseudomonadota</taxon>
        <taxon>Gammaproteobacteria</taxon>
        <taxon>Chromatiales</taxon>
        <taxon>Chromatiaceae</taxon>
        <taxon>Thiorhodovibrio</taxon>
    </lineage>
</organism>
<evidence type="ECO:0000256" key="5">
    <source>
        <dbReference type="ARBA" id="ARBA00022801"/>
    </source>
</evidence>
<dbReference type="GO" id="GO:0003678">
    <property type="term" value="F:DNA helicase activity"/>
    <property type="evidence" value="ECO:0007669"/>
    <property type="project" value="TreeGrafter"/>
</dbReference>
<dbReference type="FunFam" id="3.40.50.300:FF:000300">
    <property type="entry name" value="Transcription-repair-coupling factor"/>
    <property type="match status" value="1"/>
</dbReference>